<organism evidence="1 2">
    <name type="scientific">Cyclospora cayetanensis</name>
    <dbReference type="NCBI Taxonomy" id="88456"/>
    <lineage>
        <taxon>Eukaryota</taxon>
        <taxon>Sar</taxon>
        <taxon>Alveolata</taxon>
        <taxon>Apicomplexa</taxon>
        <taxon>Conoidasida</taxon>
        <taxon>Coccidia</taxon>
        <taxon>Eucoccidiorida</taxon>
        <taxon>Eimeriorina</taxon>
        <taxon>Eimeriidae</taxon>
        <taxon>Cyclospora</taxon>
    </lineage>
</organism>
<keyword evidence="2" id="KW-1185">Reference proteome</keyword>
<dbReference type="InParanoid" id="A0A1D3CUY1"/>
<dbReference type="EMBL" id="JROU02001843">
    <property type="protein sequence ID" value="OEH75024.1"/>
    <property type="molecule type" value="Genomic_DNA"/>
</dbReference>
<comment type="caution">
    <text evidence="1">The sequence shown here is derived from an EMBL/GenBank/DDBJ whole genome shotgun (WGS) entry which is preliminary data.</text>
</comment>
<dbReference type="Proteomes" id="UP000095192">
    <property type="component" value="Unassembled WGS sequence"/>
</dbReference>
<dbReference type="VEuPathDB" id="ToxoDB:LOC34623898"/>
<accession>A0A1D3CUY1</accession>
<proteinExistence type="predicted"/>
<reference evidence="1 2" key="1">
    <citation type="journal article" date="2016" name="BMC Genomics">
        <title>Comparative genomics reveals Cyclospora cayetanensis possesses coccidia-like metabolism and invasion components but unique surface antigens.</title>
        <authorList>
            <person name="Liu S."/>
            <person name="Wang L."/>
            <person name="Zheng H."/>
            <person name="Xu Z."/>
            <person name="Roellig D.M."/>
            <person name="Li N."/>
            <person name="Frace M.A."/>
            <person name="Tang K."/>
            <person name="Arrowood M.J."/>
            <person name="Moss D.M."/>
            <person name="Zhang L."/>
            <person name="Feng Y."/>
            <person name="Xiao L."/>
        </authorList>
    </citation>
    <scope>NUCLEOTIDE SEQUENCE [LARGE SCALE GENOMIC DNA]</scope>
    <source>
        <strain evidence="1 2">CHN_HEN01</strain>
    </source>
</reference>
<dbReference type="Gene3D" id="3.80.10.10">
    <property type="entry name" value="Ribonuclease Inhibitor"/>
    <property type="match status" value="1"/>
</dbReference>
<dbReference type="SUPFAM" id="SSF52047">
    <property type="entry name" value="RNI-like"/>
    <property type="match status" value="1"/>
</dbReference>
<name>A0A1D3CUY1_9EIME</name>
<evidence type="ECO:0000313" key="1">
    <source>
        <dbReference type="EMBL" id="OEH75024.1"/>
    </source>
</evidence>
<dbReference type="VEuPathDB" id="ToxoDB:cyc_08083"/>
<dbReference type="AlphaFoldDB" id="A0A1D3CUY1"/>
<gene>
    <name evidence="1" type="ORF">cyc_08083</name>
</gene>
<sequence length="603" mass="61648">MRVSKLKLYKNAIGNAGAAAVAGYISKTAAAGCLLLEELHLSHCDISNSGAVLVLDAVASAQEQEGGQHVYPRMDARRKAYVPLWLRMEYNTITDPLITCTAAAAAAASGARMPARMVAAATPAAAAASGAAAPTSGEKRVGSGRISYAAAASAPAAAAAKAAAAATPPAGKHAAAAAQAAAPQTLSEKSAATSAAPAAAPVGASETVGSSAAAAAAASSRRVSCSDARRSPGGGGGSSSAVSVSLETPELCVSSGAVATAAAAAAVVEDAVNAAATALSGPTRTEATCADLFKSLPLYILLDASAVIQMKHGKCAGHPQQSESTCPASLAGLRRLCSAGLLACRGLVPPRAAVGGALSKHTLSDSDISIFLIIDHVEREDVSLGKALQLSVDTLKTLDFALLWKSHLEEVCLGRIHGNSSNCTSSKEGDAKSGEGLVFMLTADPAVKVFLQRCAAQRPSHGGLHDGGDEDAAVAVAASDRGEAQLKQQHLHNMRQIGDTGASDAHPNSDWEIKDELITAIAIVQELATRIRLSEPAAAVNGSSCIGDGVVAEDLLRRAQQCVYRWRRLLLKQEQQQRQEEQFLHALQQREVVHPAKGAFRGE</sequence>
<protein>
    <submittedName>
        <fullName evidence="1">Uncharacterized protein</fullName>
    </submittedName>
</protein>
<dbReference type="InterPro" id="IPR032675">
    <property type="entry name" value="LRR_dom_sf"/>
</dbReference>
<evidence type="ECO:0000313" key="2">
    <source>
        <dbReference type="Proteomes" id="UP000095192"/>
    </source>
</evidence>